<sequence length="1088" mass="123575">MSGTVLATSTETAEDRLVQAIKRFEAQLSPDQRKIYTQNQDLKLRPGASDVSKLLGEVDRLVKAKHGTRSAFKPRLESVIMAVQKFASIGDVMIGGSQNLIASGVWSIVRIALLATVTSLSTLQELSSLFMAVGSSAPYHEELVLLYPQSSRLRTFIYEYHIVVVEICRQLLIAVSKSIIGKLRFAFSDQNYRAQLERWGSATSREIQLSMAKGLDKQTSETSIFRTNILQKFTEDRHARRMKARYELLKACSMYEYRSSLQWLQKAGTAGFFLSESAYVDWRAKKGSTLLISGKLGAGKSVLCGSIIGDLTTNGRNSTVCYFFCRHDIPQSLKARTVAGALCKQILESVVDLSIWNKLLVSYVPPLDIEAMKSLILRALPPDTEIYLVVDGLDECEQNEQSQLFELLKFLQKNLGFRICVSHRTQPCPPSWTKGWLLQHHLSIPEENPDIQSYIRLELARRLECGELKLNDPNVIEEIYTTLRDGSGGMFLWVVLQMDCICYEETDERIRNSLIRLPKTLPELYARILSRAAQGDAYHDQDRGFQLILAAFRPLKKDEIGEALCVTPGDTTYDPRRHAHDVDRLLARCGSLVVVDEEYRTVQLVHQSARTYLMVDHVPAAEFAMDEDSVHRVMADVAITYLSYGTFDRQVSTNVITPISAQTVQRRVVESVLNGSTSKLAALRLLHKISGADFNLAPSLDTCGAGTDETSSGQRTLFPFHHYAEEYFALHALVYDLEEPMWRRNLLIKLLGNKTVPFKPYLTRWETYSLRDLAIKVLNWAENSYLLVRNILTPDQNQQNLIAWCLQNNHQHLARRCSVIVNDINCRFHFWEESLYTERISECFCLAVEKTNYEIASILFHTSMWRPLLRDNPIRSAFLNELRRLWILGKFEAVKWIGDYIVEMETGSKNPILGEMSGKPHSFAGALHKRHMLYWQQQLQCNDDRAISAISFVVSVPIINYLCKESLETTKGDHLRSPRQQGCITRLKDGTSREVNLQHLEKWNQPALSTATSKINKLLVDTTSDVGIMGLFNYELVDETSVFIELASRPQQDLPAWMQWTDSNTSVDALPGIAAWQTSTMRTSLRYD</sequence>
<keyword evidence="5" id="KW-1185">Reference proteome</keyword>
<dbReference type="SUPFAM" id="SSF52540">
    <property type="entry name" value="P-loop containing nucleoside triphosphate hydrolases"/>
    <property type="match status" value="1"/>
</dbReference>
<name>A0A8H3FCN2_9LECA</name>
<proteinExistence type="predicted"/>
<dbReference type="Pfam" id="PF22939">
    <property type="entry name" value="WHD_GPIID"/>
    <property type="match status" value="1"/>
</dbReference>
<keyword evidence="1" id="KW-0677">Repeat</keyword>
<evidence type="ECO:0000313" key="4">
    <source>
        <dbReference type="EMBL" id="CAF9919588.1"/>
    </source>
</evidence>
<evidence type="ECO:0008006" key="6">
    <source>
        <dbReference type="Google" id="ProtNLM"/>
    </source>
</evidence>
<dbReference type="Gene3D" id="3.40.50.300">
    <property type="entry name" value="P-loop containing nucleotide triphosphate hydrolases"/>
    <property type="match status" value="1"/>
</dbReference>
<dbReference type="EMBL" id="CAJPDQ010000014">
    <property type="protein sequence ID" value="CAF9919588.1"/>
    <property type="molecule type" value="Genomic_DNA"/>
</dbReference>
<dbReference type="Proteomes" id="UP000664169">
    <property type="component" value="Unassembled WGS sequence"/>
</dbReference>
<feature type="domain" description="GPI inositol-deacylase winged helix" evidence="2">
    <location>
        <begin position="546"/>
        <end position="625"/>
    </location>
</feature>
<dbReference type="InterPro" id="IPR054471">
    <property type="entry name" value="GPIID_WHD"/>
</dbReference>
<gene>
    <name evidence="4" type="ORF">GOMPHAMPRED_001860</name>
</gene>
<dbReference type="AlphaFoldDB" id="A0A8H3FCN2"/>
<evidence type="ECO:0000313" key="5">
    <source>
        <dbReference type="Proteomes" id="UP000664169"/>
    </source>
</evidence>
<dbReference type="PANTHER" id="PTHR10039:SF10">
    <property type="entry name" value="NACHT DOMAIN-CONTAINING PROTEIN"/>
    <property type="match status" value="1"/>
</dbReference>
<feature type="domain" description="Nephrocystin 3-like N-terminal" evidence="3">
    <location>
        <begin position="268"/>
        <end position="423"/>
    </location>
</feature>
<comment type="caution">
    <text evidence="4">The sequence shown here is derived from an EMBL/GenBank/DDBJ whole genome shotgun (WGS) entry which is preliminary data.</text>
</comment>
<organism evidence="4 5">
    <name type="scientific">Gomphillus americanus</name>
    <dbReference type="NCBI Taxonomy" id="1940652"/>
    <lineage>
        <taxon>Eukaryota</taxon>
        <taxon>Fungi</taxon>
        <taxon>Dikarya</taxon>
        <taxon>Ascomycota</taxon>
        <taxon>Pezizomycotina</taxon>
        <taxon>Lecanoromycetes</taxon>
        <taxon>OSLEUM clade</taxon>
        <taxon>Ostropomycetidae</taxon>
        <taxon>Ostropales</taxon>
        <taxon>Graphidaceae</taxon>
        <taxon>Gomphilloideae</taxon>
        <taxon>Gomphillus</taxon>
    </lineage>
</organism>
<protein>
    <recommendedName>
        <fullName evidence="6">NACHT domain-containing protein</fullName>
    </recommendedName>
</protein>
<evidence type="ECO:0000256" key="1">
    <source>
        <dbReference type="ARBA" id="ARBA00022737"/>
    </source>
</evidence>
<dbReference type="Pfam" id="PF24883">
    <property type="entry name" value="NPHP3_N"/>
    <property type="match status" value="1"/>
</dbReference>
<evidence type="ECO:0000259" key="2">
    <source>
        <dbReference type="Pfam" id="PF22939"/>
    </source>
</evidence>
<dbReference type="PANTHER" id="PTHR10039">
    <property type="entry name" value="AMELOGENIN"/>
    <property type="match status" value="1"/>
</dbReference>
<dbReference type="InterPro" id="IPR056884">
    <property type="entry name" value="NPHP3-like_N"/>
</dbReference>
<evidence type="ECO:0000259" key="3">
    <source>
        <dbReference type="Pfam" id="PF24883"/>
    </source>
</evidence>
<reference evidence="4" key="1">
    <citation type="submission" date="2021-03" db="EMBL/GenBank/DDBJ databases">
        <authorList>
            <person name="Tagirdzhanova G."/>
        </authorList>
    </citation>
    <scope>NUCLEOTIDE SEQUENCE</scope>
</reference>
<dbReference type="OrthoDB" id="7464126at2759"/>
<accession>A0A8H3FCN2</accession>
<dbReference type="InterPro" id="IPR027417">
    <property type="entry name" value="P-loop_NTPase"/>
</dbReference>